<dbReference type="Proteomes" id="UP000273643">
    <property type="component" value="Unassembled WGS sequence"/>
</dbReference>
<name>A0A3N1P0E4_9GAMM</name>
<dbReference type="EMBL" id="RJUK01000001">
    <property type="protein sequence ID" value="ROQ21863.1"/>
    <property type="molecule type" value="Genomic_DNA"/>
</dbReference>
<evidence type="ECO:0000256" key="1">
    <source>
        <dbReference type="SAM" id="SignalP"/>
    </source>
</evidence>
<keyword evidence="1" id="KW-0732">Signal</keyword>
<reference evidence="2 3" key="1">
    <citation type="submission" date="2018-11" db="EMBL/GenBank/DDBJ databases">
        <title>Genomic Encyclopedia of Type Strains, Phase IV (KMG-IV): sequencing the most valuable type-strain genomes for metagenomic binning, comparative biology and taxonomic classification.</title>
        <authorList>
            <person name="Goeker M."/>
        </authorList>
    </citation>
    <scope>NUCLEOTIDE SEQUENCE [LARGE SCALE GENOMIC DNA]</scope>
    <source>
        <strain evidence="2 3">DSM 16974</strain>
    </source>
</reference>
<sequence length="183" mass="19624">MNRRQALHTMMGALGLVSATQVFGASAFLSGALPTAVQPVLAEPEVALLSDLGETILPSTEDSPGAKAAGIGAFMQAMVSGYYTPEEQQVFLRGLADLQQRSQAQFNTDAGSLTPDQRAQLLLALEQDSDADYYRMIKQLTLWGYFASEVGAKQALRFAPIPGRHEGDVKIDPGTKAWANLLP</sequence>
<proteinExistence type="predicted"/>
<gene>
    <name evidence="2" type="ORF">EDC38_2491</name>
</gene>
<protein>
    <submittedName>
        <fullName evidence="2">Gluconate 2-dehydrogenase subunit 3-like protein</fullName>
    </submittedName>
</protein>
<dbReference type="Pfam" id="PF13618">
    <property type="entry name" value="Gluconate_2-dh3"/>
    <property type="match status" value="1"/>
</dbReference>
<dbReference type="RefSeq" id="WP_123638780.1">
    <property type="nucleotide sequence ID" value="NZ_RJUK01000001.1"/>
</dbReference>
<accession>A0A3N1P0E4</accession>
<keyword evidence="3" id="KW-1185">Reference proteome</keyword>
<evidence type="ECO:0000313" key="3">
    <source>
        <dbReference type="Proteomes" id="UP000273643"/>
    </source>
</evidence>
<feature type="signal peptide" evidence="1">
    <location>
        <begin position="1"/>
        <end position="24"/>
    </location>
</feature>
<comment type="caution">
    <text evidence="2">The sequence shown here is derived from an EMBL/GenBank/DDBJ whole genome shotgun (WGS) entry which is preliminary data.</text>
</comment>
<evidence type="ECO:0000313" key="2">
    <source>
        <dbReference type="EMBL" id="ROQ21863.1"/>
    </source>
</evidence>
<dbReference type="AlphaFoldDB" id="A0A3N1P0E4"/>
<dbReference type="OrthoDB" id="6385145at2"/>
<organism evidence="2 3">
    <name type="scientific">Marinimicrobium koreense</name>
    <dbReference type="NCBI Taxonomy" id="306545"/>
    <lineage>
        <taxon>Bacteria</taxon>
        <taxon>Pseudomonadati</taxon>
        <taxon>Pseudomonadota</taxon>
        <taxon>Gammaproteobacteria</taxon>
        <taxon>Cellvibrionales</taxon>
        <taxon>Cellvibrionaceae</taxon>
        <taxon>Marinimicrobium</taxon>
    </lineage>
</organism>
<dbReference type="InterPro" id="IPR027056">
    <property type="entry name" value="Gluconate_2DH_su3"/>
</dbReference>
<feature type="chain" id="PRO_5018091434" evidence="1">
    <location>
        <begin position="25"/>
        <end position="183"/>
    </location>
</feature>